<gene>
    <name evidence="8" type="ORF">K529_005045</name>
</gene>
<dbReference type="PANTHER" id="PTHR22911:SF6">
    <property type="entry name" value="SOLUTE CARRIER FAMILY 35 MEMBER G1"/>
    <property type="match status" value="1"/>
</dbReference>
<evidence type="ECO:0000313" key="8">
    <source>
        <dbReference type="EMBL" id="ANP40127.1"/>
    </source>
</evidence>
<dbReference type="KEGG" id="rmb:K529_005045"/>
<proteinExistence type="inferred from homology"/>
<feature type="transmembrane region" description="Helical" evidence="6">
    <location>
        <begin position="85"/>
        <end position="106"/>
    </location>
</feature>
<dbReference type="Proteomes" id="UP000013243">
    <property type="component" value="Chromosome"/>
</dbReference>
<feature type="transmembrane region" description="Helical" evidence="6">
    <location>
        <begin position="252"/>
        <end position="272"/>
    </location>
</feature>
<feature type="transmembrane region" description="Helical" evidence="6">
    <location>
        <begin position="12"/>
        <end position="34"/>
    </location>
</feature>
<evidence type="ECO:0000256" key="5">
    <source>
        <dbReference type="ARBA" id="ARBA00023136"/>
    </source>
</evidence>
<dbReference type="SUPFAM" id="SSF103481">
    <property type="entry name" value="Multidrug resistance efflux transporter EmrE"/>
    <property type="match status" value="2"/>
</dbReference>
<keyword evidence="3 6" id="KW-0812">Transmembrane</keyword>
<dbReference type="STRING" id="1265309.K529_005045"/>
<evidence type="ECO:0000256" key="1">
    <source>
        <dbReference type="ARBA" id="ARBA00004141"/>
    </source>
</evidence>
<dbReference type="AlphaFoldDB" id="A0A1B1A0W7"/>
<reference evidence="8 9" key="1">
    <citation type="journal article" date="2016" name="ISME J.">
        <title>Global occurrence and heterogeneity of the Roseobacter-clade species Ruegeria mobilis.</title>
        <authorList>
            <person name="Sonnenschein E."/>
            <person name="Gram L."/>
        </authorList>
    </citation>
    <scope>NUCLEOTIDE SEQUENCE [LARGE SCALE GENOMIC DNA]</scope>
    <source>
        <strain evidence="8 9">F1926</strain>
    </source>
</reference>
<evidence type="ECO:0000256" key="2">
    <source>
        <dbReference type="ARBA" id="ARBA00009853"/>
    </source>
</evidence>
<dbReference type="GO" id="GO:0016020">
    <property type="term" value="C:membrane"/>
    <property type="evidence" value="ECO:0007669"/>
    <property type="project" value="UniProtKB-SubCell"/>
</dbReference>
<keyword evidence="4 6" id="KW-1133">Transmembrane helix</keyword>
<evidence type="ECO:0000256" key="3">
    <source>
        <dbReference type="ARBA" id="ARBA00022692"/>
    </source>
</evidence>
<sequence length="303" mass="31802">MTNAAISGVTSSLHYGFGLRILAVFLITAMSALIHAVGQQAELGQIIFWRSAVALVPITIYAALRRGAQAGLRAQLSTRNPRGHILRSLFGAFAMLCSFASLIWLPVANAQALSYLAPVLTLPLAAHFLGERLSVPVILGAILGLLGAVAFLWDALETPGQGALWGIGAGLAYALTMAVVRVHVKALTRNETPAAIAFYFALTCSVIGLATLPFGWLTLTSSVWALLIGAGLLGGLAHIASTEAVARSPISALAVFDYTGLIWAMLFDLLLFSHLPTPLSWLGIIAIAAAALFGAWRPKPVAV</sequence>
<dbReference type="EMBL" id="CP015230">
    <property type="protein sequence ID" value="ANP40127.1"/>
    <property type="molecule type" value="Genomic_DNA"/>
</dbReference>
<evidence type="ECO:0000313" key="9">
    <source>
        <dbReference type="Proteomes" id="UP000013243"/>
    </source>
</evidence>
<dbReference type="InterPro" id="IPR037185">
    <property type="entry name" value="EmrE-like"/>
</dbReference>
<evidence type="ECO:0000256" key="4">
    <source>
        <dbReference type="ARBA" id="ARBA00022989"/>
    </source>
</evidence>
<comment type="subcellular location">
    <subcellularLocation>
        <location evidence="1">Membrane</location>
        <topology evidence="1">Multi-pass membrane protein</topology>
    </subcellularLocation>
</comment>
<evidence type="ECO:0000256" key="6">
    <source>
        <dbReference type="SAM" id="Phobius"/>
    </source>
</evidence>
<keyword evidence="5 6" id="KW-0472">Membrane</keyword>
<dbReference type="PANTHER" id="PTHR22911">
    <property type="entry name" value="ACYL-MALONYL CONDENSING ENZYME-RELATED"/>
    <property type="match status" value="1"/>
</dbReference>
<feature type="domain" description="EamA" evidence="7">
    <location>
        <begin position="165"/>
        <end position="293"/>
    </location>
</feature>
<organism evidence="8 9">
    <name type="scientific">Tritonibacter mobilis F1926</name>
    <dbReference type="NCBI Taxonomy" id="1265309"/>
    <lineage>
        <taxon>Bacteria</taxon>
        <taxon>Pseudomonadati</taxon>
        <taxon>Pseudomonadota</taxon>
        <taxon>Alphaproteobacteria</taxon>
        <taxon>Rhodobacterales</taxon>
        <taxon>Paracoccaceae</taxon>
        <taxon>Tritonibacter</taxon>
    </lineage>
</organism>
<feature type="domain" description="EamA" evidence="7">
    <location>
        <begin position="19"/>
        <end position="151"/>
    </location>
</feature>
<feature type="transmembrane region" description="Helical" evidence="6">
    <location>
        <begin position="196"/>
        <end position="216"/>
    </location>
</feature>
<feature type="transmembrane region" description="Helical" evidence="6">
    <location>
        <begin position="222"/>
        <end position="240"/>
    </location>
</feature>
<accession>A0A1B1A0W7</accession>
<dbReference type="OrthoDB" id="8478503at2"/>
<feature type="transmembrane region" description="Helical" evidence="6">
    <location>
        <begin position="112"/>
        <end position="130"/>
    </location>
</feature>
<feature type="transmembrane region" description="Helical" evidence="6">
    <location>
        <begin position="278"/>
        <end position="296"/>
    </location>
</feature>
<evidence type="ECO:0000259" key="7">
    <source>
        <dbReference type="Pfam" id="PF00892"/>
    </source>
</evidence>
<protein>
    <recommendedName>
        <fullName evidence="7">EamA domain-containing protein</fullName>
    </recommendedName>
</protein>
<feature type="transmembrane region" description="Helical" evidence="6">
    <location>
        <begin position="162"/>
        <end position="184"/>
    </location>
</feature>
<comment type="similarity">
    <text evidence="2">Belongs to the drug/metabolite transporter (DMT) superfamily. 10 TMS drug/metabolite exporter (DME) (TC 2.A.7.3) family.</text>
</comment>
<dbReference type="InterPro" id="IPR000620">
    <property type="entry name" value="EamA_dom"/>
</dbReference>
<name>A0A1B1A0W7_9RHOB</name>
<dbReference type="Pfam" id="PF00892">
    <property type="entry name" value="EamA"/>
    <property type="match status" value="2"/>
</dbReference>
<feature type="transmembrane region" description="Helical" evidence="6">
    <location>
        <begin position="137"/>
        <end position="156"/>
    </location>
</feature>
<feature type="transmembrane region" description="Helical" evidence="6">
    <location>
        <begin position="46"/>
        <end position="64"/>
    </location>
</feature>